<protein>
    <submittedName>
        <fullName evidence="6">Peptide/nickel transport system substrate-binding protein</fullName>
    </submittedName>
</protein>
<dbReference type="STRING" id="1121476.SAMN02745751_00620"/>
<evidence type="ECO:0000256" key="2">
    <source>
        <dbReference type="ARBA" id="ARBA00022448"/>
    </source>
</evidence>
<evidence type="ECO:0000259" key="5">
    <source>
        <dbReference type="Pfam" id="PF19823"/>
    </source>
</evidence>
<dbReference type="Proteomes" id="UP000184052">
    <property type="component" value="Unassembled WGS sequence"/>
</dbReference>
<dbReference type="Gene3D" id="3.10.105.10">
    <property type="entry name" value="Dipeptide-binding Protein, Domain 3"/>
    <property type="match status" value="1"/>
</dbReference>
<dbReference type="CDD" id="cd08493">
    <property type="entry name" value="PBP2_DppA_like"/>
    <property type="match status" value="1"/>
</dbReference>
<dbReference type="GO" id="GO:0015833">
    <property type="term" value="P:peptide transport"/>
    <property type="evidence" value="ECO:0007669"/>
    <property type="project" value="TreeGrafter"/>
</dbReference>
<feature type="domain" description="DUF6305" evidence="5">
    <location>
        <begin position="544"/>
        <end position="697"/>
    </location>
</feature>
<comment type="similarity">
    <text evidence="1">Belongs to the bacterial solute-binding protein 5 family.</text>
</comment>
<dbReference type="InterPro" id="IPR000914">
    <property type="entry name" value="SBP_5_dom"/>
</dbReference>
<dbReference type="Pfam" id="PF00496">
    <property type="entry name" value="SBP_bac_5"/>
    <property type="match status" value="1"/>
</dbReference>
<dbReference type="InterPro" id="IPR046272">
    <property type="entry name" value="DUF6305"/>
</dbReference>
<sequence>MNGRNAVLIILICLVAFIAGCGHVVENSDVGKELIIGRYSDSISLDPAVETDRESFQVTVNIYETLVRTADNGIDILPGLAEEWEMSEDGLSFVFKLREDVVFHDGTLFDAEAVVFNFQRWMDEDNPYHVGEFRYWNQSFMGEKGLIRSVEAISKYEVKLLMNEPYAPLLGTLALPSFGIASPHALMKYNDDIGTNPVGTGPYSFESWVRGSEVVLERFDDYWGGVPDISKVIFRQLDRESDYVELLEKGEIHIIIQLSQEQVHMLEDSQDTEIHYSPFMNVSYIALNNEVEPFNDVRVRKAVSKLIDYDKMMKTAFDEFARPAATFLPPTILGYHEGLAFQEYDFAGARELLREAGLEEGFEAELWVMEQPRIYYPDPLKVAYYIKEQLHEGGIEVTVRSFPWEEYLEILREGKHQMALAGWSGDFADPDNFLYTLFFSENAERGTVLNYSFYSNDKVDHFLKQGRIIQDKEFRESIYRNILEILHDEVASIPLTHTISAMGINKQVKGFNYDISGYIEVFELDLVKGEKELLFSSLPRPIAEEMLLITSAGQNTDSYIIKDMADKQRIHHYFMPQVEEIKMDNVSSVAVVVGYSTIGMDLKDSSMEEELDRMDNLVKYIEQKDLTLISIVVNEQTLSNEETERLFSKVLPQSDYVIIMGSRGKSEEYIRMAQEHGIPVTLVEDVRGLNEAFVSAFR</sequence>
<evidence type="ECO:0000256" key="3">
    <source>
        <dbReference type="ARBA" id="ARBA00022729"/>
    </source>
</evidence>
<keyword evidence="3" id="KW-0732">Signal</keyword>
<accession>A0A1M6C8G7</accession>
<keyword evidence="7" id="KW-1185">Reference proteome</keyword>
<dbReference type="RefSeq" id="WP_073046945.1">
    <property type="nucleotide sequence ID" value="NZ_FQZL01000005.1"/>
</dbReference>
<proteinExistence type="inferred from homology"/>
<dbReference type="Pfam" id="PF19823">
    <property type="entry name" value="DUF6305"/>
    <property type="match status" value="1"/>
</dbReference>
<dbReference type="InterPro" id="IPR039424">
    <property type="entry name" value="SBP_5"/>
</dbReference>
<evidence type="ECO:0000313" key="7">
    <source>
        <dbReference type="Proteomes" id="UP000184052"/>
    </source>
</evidence>
<dbReference type="Gene3D" id="3.40.190.10">
    <property type="entry name" value="Periplasmic binding protein-like II"/>
    <property type="match status" value="1"/>
</dbReference>
<feature type="domain" description="Solute-binding protein family 5" evidence="4">
    <location>
        <begin position="76"/>
        <end position="443"/>
    </location>
</feature>
<keyword evidence="2" id="KW-0813">Transport</keyword>
<evidence type="ECO:0000259" key="4">
    <source>
        <dbReference type="Pfam" id="PF00496"/>
    </source>
</evidence>
<organism evidence="6 7">
    <name type="scientific">Dethiosulfatibacter aminovorans DSM 17477</name>
    <dbReference type="NCBI Taxonomy" id="1121476"/>
    <lineage>
        <taxon>Bacteria</taxon>
        <taxon>Bacillati</taxon>
        <taxon>Bacillota</taxon>
        <taxon>Tissierellia</taxon>
        <taxon>Dethiosulfatibacter</taxon>
    </lineage>
</organism>
<dbReference type="PANTHER" id="PTHR30290">
    <property type="entry name" value="PERIPLASMIC BINDING COMPONENT OF ABC TRANSPORTER"/>
    <property type="match status" value="1"/>
</dbReference>
<dbReference type="Gene3D" id="3.90.76.10">
    <property type="entry name" value="Dipeptide-binding Protein, Domain 1"/>
    <property type="match status" value="1"/>
</dbReference>
<dbReference type="PROSITE" id="PS51257">
    <property type="entry name" value="PROKAR_LIPOPROTEIN"/>
    <property type="match status" value="1"/>
</dbReference>
<dbReference type="GO" id="GO:1904680">
    <property type="term" value="F:peptide transmembrane transporter activity"/>
    <property type="evidence" value="ECO:0007669"/>
    <property type="project" value="TreeGrafter"/>
</dbReference>
<dbReference type="EMBL" id="FQZL01000005">
    <property type="protein sequence ID" value="SHI57266.1"/>
    <property type="molecule type" value="Genomic_DNA"/>
</dbReference>
<reference evidence="6 7" key="1">
    <citation type="submission" date="2016-11" db="EMBL/GenBank/DDBJ databases">
        <authorList>
            <person name="Jaros S."/>
            <person name="Januszkiewicz K."/>
            <person name="Wedrychowicz H."/>
        </authorList>
    </citation>
    <scope>NUCLEOTIDE SEQUENCE [LARGE SCALE GENOMIC DNA]</scope>
    <source>
        <strain evidence="6 7">DSM 17477</strain>
    </source>
</reference>
<gene>
    <name evidence="6" type="ORF">SAMN02745751_00620</name>
</gene>
<evidence type="ECO:0000313" key="6">
    <source>
        <dbReference type="EMBL" id="SHI57266.1"/>
    </source>
</evidence>
<evidence type="ECO:0000256" key="1">
    <source>
        <dbReference type="ARBA" id="ARBA00005695"/>
    </source>
</evidence>
<name>A0A1M6C8G7_9FIRM</name>
<dbReference type="SUPFAM" id="SSF53850">
    <property type="entry name" value="Periplasmic binding protein-like II"/>
    <property type="match status" value="1"/>
</dbReference>
<dbReference type="AlphaFoldDB" id="A0A1M6C8G7"/>
<dbReference type="OrthoDB" id="9772924at2"/>
<dbReference type="PANTHER" id="PTHR30290:SF9">
    <property type="entry name" value="OLIGOPEPTIDE-BINDING PROTEIN APPA"/>
    <property type="match status" value="1"/>
</dbReference>